<dbReference type="EMBL" id="ML994631">
    <property type="protein sequence ID" value="KAF2185993.1"/>
    <property type="molecule type" value="Genomic_DNA"/>
</dbReference>
<reference evidence="2" key="1">
    <citation type="journal article" date="2020" name="Stud. Mycol.">
        <title>101 Dothideomycetes genomes: a test case for predicting lifestyles and emergence of pathogens.</title>
        <authorList>
            <person name="Haridas S."/>
            <person name="Albert R."/>
            <person name="Binder M."/>
            <person name="Bloem J."/>
            <person name="Labutti K."/>
            <person name="Salamov A."/>
            <person name="Andreopoulos B."/>
            <person name="Baker S."/>
            <person name="Barry K."/>
            <person name="Bills G."/>
            <person name="Bluhm B."/>
            <person name="Cannon C."/>
            <person name="Castanera R."/>
            <person name="Culley D."/>
            <person name="Daum C."/>
            <person name="Ezra D."/>
            <person name="Gonzalez J."/>
            <person name="Henrissat B."/>
            <person name="Kuo A."/>
            <person name="Liang C."/>
            <person name="Lipzen A."/>
            <person name="Lutzoni F."/>
            <person name="Magnuson J."/>
            <person name="Mondo S."/>
            <person name="Nolan M."/>
            <person name="Ohm R."/>
            <person name="Pangilinan J."/>
            <person name="Park H.-J."/>
            <person name="Ramirez L."/>
            <person name="Alfaro M."/>
            <person name="Sun H."/>
            <person name="Tritt A."/>
            <person name="Yoshinaga Y."/>
            <person name="Zwiers L.-H."/>
            <person name="Turgeon B."/>
            <person name="Goodwin S."/>
            <person name="Spatafora J."/>
            <person name="Crous P."/>
            <person name="Grigoriev I."/>
        </authorList>
    </citation>
    <scope>NUCLEOTIDE SEQUENCE</scope>
    <source>
        <strain evidence="2">CBS 207.26</strain>
    </source>
</reference>
<name>A0A6A6E4A4_9PEZI</name>
<dbReference type="InterPro" id="IPR052979">
    <property type="entry name" value="Adenylate-forming_domain"/>
</dbReference>
<organism evidence="2 3">
    <name type="scientific">Zopfia rhizophila CBS 207.26</name>
    <dbReference type="NCBI Taxonomy" id="1314779"/>
    <lineage>
        <taxon>Eukaryota</taxon>
        <taxon>Fungi</taxon>
        <taxon>Dikarya</taxon>
        <taxon>Ascomycota</taxon>
        <taxon>Pezizomycotina</taxon>
        <taxon>Dothideomycetes</taxon>
        <taxon>Dothideomycetes incertae sedis</taxon>
        <taxon>Zopfiaceae</taxon>
        <taxon>Zopfia</taxon>
    </lineage>
</organism>
<keyword evidence="3" id="KW-1185">Reference proteome</keyword>
<dbReference type="AlphaFoldDB" id="A0A6A6E4A4"/>
<dbReference type="PANTHER" id="PTHR33927">
    <property type="entry name" value="TRANSMEMBRANE PROTEIN"/>
    <property type="match status" value="1"/>
</dbReference>
<evidence type="ECO:0000313" key="2">
    <source>
        <dbReference type="EMBL" id="KAF2185993.1"/>
    </source>
</evidence>
<dbReference type="OrthoDB" id="3142841at2759"/>
<feature type="chain" id="PRO_5025618538" evidence="1">
    <location>
        <begin position="22"/>
        <end position="205"/>
    </location>
</feature>
<feature type="non-terminal residue" evidence="2">
    <location>
        <position position="1"/>
    </location>
</feature>
<dbReference type="Proteomes" id="UP000800200">
    <property type="component" value="Unassembled WGS sequence"/>
</dbReference>
<dbReference type="PANTHER" id="PTHR33927:SF5">
    <property type="entry name" value="ENZYME, PUTATIVE (AFU_ORTHOLOGUE AFUA_8G01222)-RELATED"/>
    <property type="match status" value="1"/>
</dbReference>
<sequence>PRLWNLLAITNMLILPWLRLRRWTFTTEKLSDHALRLHFINPVHRFSCLSISTSPLRDWHPFTTFPHPKDSYGNNGTSIIARVLSLSLLFSRVIFVTPGLGIGPCLSSLLSHPHAQLVRLVWSTPRPIQTFGEHINELVDQVDPDAIVIDTREMGRPDLVRLACRMYKECQAEAVFVLSNEKVTRMVVGGLERRGVRAFGPIWDS</sequence>
<proteinExistence type="predicted"/>
<accession>A0A6A6E4A4</accession>
<keyword evidence="1" id="KW-0732">Signal</keyword>
<feature type="signal peptide" evidence="1">
    <location>
        <begin position="1"/>
        <end position="21"/>
    </location>
</feature>
<evidence type="ECO:0000313" key="3">
    <source>
        <dbReference type="Proteomes" id="UP000800200"/>
    </source>
</evidence>
<gene>
    <name evidence="2" type="ORF">K469DRAFT_573965</name>
</gene>
<protein>
    <submittedName>
        <fullName evidence="2">Uncharacterized protein</fullName>
    </submittedName>
</protein>
<evidence type="ECO:0000256" key="1">
    <source>
        <dbReference type="SAM" id="SignalP"/>
    </source>
</evidence>